<sequence length="462" mass="51276">MDQNSDDQTTQEPQDGTQSEAPAQPAPAEGPAIVPAPEAPVRIDAVATDLDEARRFGRVDDEGHVFVVVGESEYAVGQYPGTDKDEALAYFVKKYDDVVNQVALLEARIASGNVPGNLTKTLQQISLSIADHRFVGDLEALAARIEALRENAAEAQAKAKERAAARAAESLTAREAVVAEAEEISAQDPRRIQWKQSSARMAELFEEWQRLQKAGPRQSKSVEEGLWKRFRGARAAFEKNRRSHFSQLDAEHAEAKAAKEKLIQKAEELSSSTDWGVTAGKYRDLMTEWKSAKRASRKDDDALWARFRAAQDVFFNARQAANDEIDASYRDNLTVKEGLLKRAEALLPVKDLAAAKREFAIIRDEWESAGKVPRKDMGRMDGGLRRVEDAIRAAEREEWDRTNPEVQARANSALSQLDESLAKLERALERAKASGDARKIAAAEDELEKKRALAALFKNAQR</sequence>
<dbReference type="EMBL" id="JAVDUI010000001">
    <property type="protein sequence ID" value="MDR6892970.1"/>
    <property type="molecule type" value="Genomic_DNA"/>
</dbReference>
<accession>A0AAE3YIS7</accession>
<dbReference type="RefSeq" id="WP_309852840.1">
    <property type="nucleotide sequence ID" value="NZ_BAAAIU010000004.1"/>
</dbReference>
<feature type="compositionally biased region" description="Polar residues" evidence="2">
    <location>
        <begin position="1"/>
        <end position="19"/>
    </location>
</feature>
<dbReference type="Proteomes" id="UP001247307">
    <property type="component" value="Unassembled WGS sequence"/>
</dbReference>
<evidence type="ECO:0008006" key="5">
    <source>
        <dbReference type="Google" id="ProtNLM"/>
    </source>
</evidence>
<comment type="caution">
    <text evidence="3">The sequence shown here is derived from an EMBL/GenBank/DDBJ whole genome shotgun (WGS) entry which is preliminary data.</text>
</comment>
<keyword evidence="4" id="KW-1185">Reference proteome</keyword>
<keyword evidence="1" id="KW-0175">Coiled coil</keyword>
<evidence type="ECO:0000256" key="2">
    <source>
        <dbReference type="SAM" id="MobiDB-lite"/>
    </source>
</evidence>
<evidence type="ECO:0000313" key="4">
    <source>
        <dbReference type="Proteomes" id="UP001247307"/>
    </source>
</evidence>
<dbReference type="Pfam" id="PF03993">
    <property type="entry name" value="DUF349"/>
    <property type="match status" value="3"/>
</dbReference>
<feature type="coiled-coil region" evidence="1">
    <location>
        <begin position="138"/>
        <end position="165"/>
    </location>
</feature>
<reference evidence="3" key="1">
    <citation type="submission" date="2023-07" db="EMBL/GenBank/DDBJ databases">
        <title>Sequencing the genomes of 1000 actinobacteria strains.</title>
        <authorList>
            <person name="Klenk H.-P."/>
        </authorList>
    </citation>
    <scope>NUCLEOTIDE SEQUENCE</scope>
    <source>
        <strain evidence="3">DSM 13988</strain>
    </source>
</reference>
<feature type="compositionally biased region" description="Low complexity" evidence="2">
    <location>
        <begin position="20"/>
        <end position="32"/>
    </location>
</feature>
<name>A0AAE3YIS7_9MICC</name>
<dbReference type="InterPro" id="IPR007139">
    <property type="entry name" value="DUF349"/>
</dbReference>
<feature type="coiled-coil region" evidence="1">
    <location>
        <begin position="245"/>
        <end position="272"/>
    </location>
</feature>
<feature type="coiled-coil region" evidence="1">
    <location>
        <begin position="407"/>
        <end position="460"/>
    </location>
</feature>
<organism evidence="3 4">
    <name type="scientific">Falsarthrobacter nasiphocae</name>
    <dbReference type="NCBI Taxonomy" id="189863"/>
    <lineage>
        <taxon>Bacteria</taxon>
        <taxon>Bacillati</taxon>
        <taxon>Actinomycetota</taxon>
        <taxon>Actinomycetes</taxon>
        <taxon>Micrococcales</taxon>
        <taxon>Micrococcaceae</taxon>
        <taxon>Falsarthrobacter</taxon>
    </lineage>
</organism>
<protein>
    <recommendedName>
        <fullName evidence="5">DUF349 domain-containing protein</fullName>
    </recommendedName>
</protein>
<proteinExistence type="predicted"/>
<gene>
    <name evidence="3" type="ORF">J2S35_001910</name>
</gene>
<evidence type="ECO:0000313" key="3">
    <source>
        <dbReference type="EMBL" id="MDR6892970.1"/>
    </source>
</evidence>
<dbReference type="AlphaFoldDB" id="A0AAE3YIS7"/>
<feature type="region of interest" description="Disordered" evidence="2">
    <location>
        <begin position="1"/>
        <end position="40"/>
    </location>
</feature>
<evidence type="ECO:0000256" key="1">
    <source>
        <dbReference type="SAM" id="Coils"/>
    </source>
</evidence>